<accession>A0ABV1H4H3</accession>
<evidence type="ECO:0000313" key="12">
    <source>
        <dbReference type="EMBL" id="MEQ2554282.1"/>
    </source>
</evidence>
<keyword evidence="13" id="KW-1185">Reference proteome</keyword>
<evidence type="ECO:0000256" key="9">
    <source>
        <dbReference type="ARBA" id="ARBA00022842"/>
    </source>
</evidence>
<keyword evidence="5 11" id="KW-0479">Metal-binding</keyword>
<gene>
    <name evidence="11 12" type="primary">thiM</name>
    <name evidence="12" type="ORF">WMO37_04520</name>
</gene>
<keyword evidence="10 11" id="KW-0784">Thiamine biosynthesis</keyword>
<evidence type="ECO:0000256" key="6">
    <source>
        <dbReference type="ARBA" id="ARBA00022741"/>
    </source>
</evidence>
<protein>
    <recommendedName>
        <fullName evidence="11">Hydroxyethylthiazole kinase</fullName>
        <ecNumber evidence="11">2.7.1.50</ecNumber>
    </recommendedName>
    <alternativeName>
        <fullName evidence="11">4-methyl-5-beta-hydroxyethylthiazole kinase</fullName>
        <shortName evidence="11">TH kinase</shortName>
        <shortName evidence="11">Thz kinase</shortName>
    </alternativeName>
</protein>
<evidence type="ECO:0000256" key="10">
    <source>
        <dbReference type="ARBA" id="ARBA00022977"/>
    </source>
</evidence>
<dbReference type="HAMAP" id="MF_00228">
    <property type="entry name" value="Thz_kinase"/>
    <property type="match status" value="1"/>
</dbReference>
<keyword evidence="4 11" id="KW-0808">Transferase</keyword>
<keyword evidence="7 11" id="KW-0418">Kinase</keyword>
<keyword evidence="6 11" id="KW-0547">Nucleotide-binding</keyword>
<dbReference type="InterPro" id="IPR000417">
    <property type="entry name" value="Hyethyz_kinase"/>
</dbReference>
<proteinExistence type="inferred from homology"/>
<evidence type="ECO:0000256" key="4">
    <source>
        <dbReference type="ARBA" id="ARBA00022679"/>
    </source>
</evidence>
<comment type="cofactor">
    <cofactor evidence="2 11">
        <name>Mg(2+)</name>
        <dbReference type="ChEBI" id="CHEBI:18420"/>
    </cofactor>
</comment>
<organism evidence="12 13">
    <name type="scientific">Lachnospira intestinalis</name>
    <dbReference type="NCBI Taxonomy" id="3133158"/>
    <lineage>
        <taxon>Bacteria</taxon>
        <taxon>Bacillati</taxon>
        <taxon>Bacillota</taxon>
        <taxon>Clostridia</taxon>
        <taxon>Lachnospirales</taxon>
        <taxon>Lachnospiraceae</taxon>
        <taxon>Lachnospira</taxon>
    </lineage>
</organism>
<evidence type="ECO:0000313" key="13">
    <source>
        <dbReference type="Proteomes" id="UP001546774"/>
    </source>
</evidence>
<dbReference type="NCBIfam" id="NF006830">
    <property type="entry name" value="PRK09355.1"/>
    <property type="match status" value="1"/>
</dbReference>
<comment type="pathway">
    <text evidence="3 11">Cofactor biosynthesis; thiamine diphosphate biosynthesis; 4-methyl-5-(2-phosphoethyl)-thiazole from 5-(2-hydroxyethyl)-4-methylthiazole: step 1/1.</text>
</comment>
<dbReference type="GO" id="GO:0004417">
    <property type="term" value="F:hydroxyethylthiazole kinase activity"/>
    <property type="evidence" value="ECO:0007669"/>
    <property type="project" value="UniProtKB-EC"/>
</dbReference>
<keyword evidence="8 11" id="KW-0067">ATP-binding</keyword>
<feature type="binding site" evidence="11">
    <location>
        <position position="176"/>
    </location>
    <ligand>
        <name>ATP</name>
        <dbReference type="ChEBI" id="CHEBI:30616"/>
    </ligand>
</feature>
<keyword evidence="9 11" id="KW-0460">Magnesium</keyword>
<dbReference type="SUPFAM" id="SSF53613">
    <property type="entry name" value="Ribokinase-like"/>
    <property type="match status" value="1"/>
</dbReference>
<comment type="similarity">
    <text evidence="11">Belongs to the Thz kinase family.</text>
</comment>
<dbReference type="EC" id="2.7.1.50" evidence="11"/>
<evidence type="ECO:0000256" key="8">
    <source>
        <dbReference type="ARBA" id="ARBA00022840"/>
    </source>
</evidence>
<evidence type="ECO:0000256" key="5">
    <source>
        <dbReference type="ARBA" id="ARBA00022723"/>
    </source>
</evidence>
<dbReference type="PRINTS" id="PR01099">
    <property type="entry name" value="HYETHTZKNASE"/>
</dbReference>
<dbReference type="InterPro" id="IPR029056">
    <property type="entry name" value="Ribokinase-like"/>
</dbReference>
<evidence type="ECO:0000256" key="2">
    <source>
        <dbReference type="ARBA" id="ARBA00001946"/>
    </source>
</evidence>
<comment type="caution">
    <text evidence="12">The sequence shown here is derived from an EMBL/GenBank/DDBJ whole genome shotgun (WGS) entry which is preliminary data.</text>
</comment>
<feature type="binding site" evidence="11">
    <location>
        <position position="203"/>
    </location>
    <ligand>
        <name>substrate</name>
    </ligand>
</feature>
<sequence>MLEKMKKAKEAVISQAPLIHCITNPISINDCANVVLALGAKPIMAEHPKEVHEITALAKALAVNLGNITDARAESIFISGGVAKNAQIPCVIDVVGAACSALRMELAQRFIRECAPCVIKGNLSEIKALAGVDNAAQGIDVGQKDSVNGKDTQKLQKTGQLVCSYAKKAHAVAMASGAVDIISDGSQVWFVKNGVAELSKVTGTGCMLNVITATYLSVTDPLTACLLSAGTLGICGELADKSRGMGTYHIELINQLSTLSDAQLEQYLQIQRAL</sequence>
<dbReference type="Pfam" id="PF02110">
    <property type="entry name" value="HK"/>
    <property type="match status" value="1"/>
</dbReference>
<dbReference type="PIRSF" id="PIRSF000513">
    <property type="entry name" value="Thz_kinase"/>
    <property type="match status" value="1"/>
</dbReference>
<feature type="binding site" evidence="11">
    <location>
        <position position="44"/>
    </location>
    <ligand>
        <name>substrate</name>
    </ligand>
</feature>
<comment type="catalytic activity">
    <reaction evidence="1 11">
        <text>5-(2-hydroxyethyl)-4-methylthiazole + ATP = 4-methyl-5-(2-phosphooxyethyl)-thiazole + ADP + H(+)</text>
        <dbReference type="Rhea" id="RHEA:24212"/>
        <dbReference type="ChEBI" id="CHEBI:15378"/>
        <dbReference type="ChEBI" id="CHEBI:17957"/>
        <dbReference type="ChEBI" id="CHEBI:30616"/>
        <dbReference type="ChEBI" id="CHEBI:58296"/>
        <dbReference type="ChEBI" id="CHEBI:456216"/>
        <dbReference type="EC" id="2.7.1.50"/>
    </reaction>
</comment>
<name>A0ABV1H4H3_9FIRM</name>
<evidence type="ECO:0000256" key="11">
    <source>
        <dbReference type="HAMAP-Rule" id="MF_00228"/>
    </source>
</evidence>
<evidence type="ECO:0000256" key="3">
    <source>
        <dbReference type="ARBA" id="ARBA00004868"/>
    </source>
</evidence>
<feature type="binding site" evidence="11">
    <location>
        <position position="120"/>
    </location>
    <ligand>
        <name>ATP</name>
        <dbReference type="ChEBI" id="CHEBI:30616"/>
    </ligand>
</feature>
<dbReference type="CDD" id="cd01170">
    <property type="entry name" value="THZ_kinase"/>
    <property type="match status" value="1"/>
</dbReference>
<evidence type="ECO:0000256" key="1">
    <source>
        <dbReference type="ARBA" id="ARBA00001771"/>
    </source>
</evidence>
<dbReference type="EMBL" id="JBBMFS010000003">
    <property type="protein sequence ID" value="MEQ2554282.1"/>
    <property type="molecule type" value="Genomic_DNA"/>
</dbReference>
<dbReference type="Proteomes" id="UP001546774">
    <property type="component" value="Unassembled WGS sequence"/>
</dbReference>
<reference evidence="12" key="1">
    <citation type="submission" date="2024-03" db="EMBL/GenBank/DDBJ databases">
        <title>Human intestinal bacterial collection.</title>
        <authorList>
            <person name="Pauvert C."/>
            <person name="Hitch T.C.A."/>
            <person name="Clavel T."/>
        </authorList>
    </citation>
    <scope>NUCLEOTIDE SEQUENCE [LARGE SCALE GENOMIC DNA]</scope>
    <source>
        <strain evidence="12">CLA-AA-H89B</strain>
    </source>
</reference>
<evidence type="ECO:0000256" key="7">
    <source>
        <dbReference type="ARBA" id="ARBA00022777"/>
    </source>
</evidence>
<dbReference type="Gene3D" id="3.40.1190.20">
    <property type="match status" value="1"/>
</dbReference>
<comment type="function">
    <text evidence="11">Catalyzes the phosphorylation of the hydroxyl group of 4-methyl-5-beta-hydroxyethylthiazole (THZ).</text>
</comment>